<evidence type="ECO:0000313" key="2">
    <source>
        <dbReference type="Proteomes" id="UP000827872"/>
    </source>
</evidence>
<keyword evidence="2" id="KW-1185">Reference proteome</keyword>
<dbReference type="Proteomes" id="UP000827872">
    <property type="component" value="Linkage Group LG13"/>
</dbReference>
<name>A0ACB8FWM6_9SAUR</name>
<protein>
    <submittedName>
        <fullName evidence="1">Dachshund 2</fullName>
    </submittedName>
</protein>
<organism evidence="1 2">
    <name type="scientific">Sphaerodactylus townsendi</name>
    <dbReference type="NCBI Taxonomy" id="933632"/>
    <lineage>
        <taxon>Eukaryota</taxon>
        <taxon>Metazoa</taxon>
        <taxon>Chordata</taxon>
        <taxon>Craniata</taxon>
        <taxon>Vertebrata</taxon>
        <taxon>Euteleostomi</taxon>
        <taxon>Lepidosauria</taxon>
        <taxon>Squamata</taxon>
        <taxon>Bifurcata</taxon>
        <taxon>Gekkota</taxon>
        <taxon>Sphaerodactylidae</taxon>
        <taxon>Sphaerodactylus</taxon>
    </lineage>
</organism>
<proteinExistence type="predicted"/>
<sequence>MLLLETEEVQIAIPIMKPTLEKVQLAGQALPPGFPTPFLFADGLSSVETLLTNIQGLLKVAVDNARVQEKQIQQEKKELKMELCRERELRESLERQLTAELQSRATIQKRLKKEKKAKRKLQEALEFESKRREQVEQALKQATSGDGLRMLNDAGIPEMEVEHNGTQHDSAAMQGTLWGT</sequence>
<evidence type="ECO:0000313" key="1">
    <source>
        <dbReference type="EMBL" id="KAH8011683.1"/>
    </source>
</evidence>
<dbReference type="EMBL" id="CM037626">
    <property type="protein sequence ID" value="KAH8011683.1"/>
    <property type="molecule type" value="Genomic_DNA"/>
</dbReference>
<comment type="caution">
    <text evidence="1">The sequence shown here is derived from an EMBL/GenBank/DDBJ whole genome shotgun (WGS) entry which is preliminary data.</text>
</comment>
<accession>A0ACB8FWM6</accession>
<reference evidence="1" key="1">
    <citation type="submission" date="2021-08" db="EMBL/GenBank/DDBJ databases">
        <title>The first chromosome-level gecko genome reveals the dynamic sex chromosomes of Neotropical dwarf geckos (Sphaerodactylidae: Sphaerodactylus).</title>
        <authorList>
            <person name="Pinto B.J."/>
            <person name="Keating S.E."/>
            <person name="Gamble T."/>
        </authorList>
    </citation>
    <scope>NUCLEOTIDE SEQUENCE</scope>
    <source>
        <strain evidence="1">TG3544</strain>
    </source>
</reference>
<gene>
    <name evidence="1" type="primary">DACH2_2</name>
    <name evidence="1" type="ORF">K3G42_005712</name>
</gene>